<dbReference type="GO" id="GO:0030686">
    <property type="term" value="C:90S preribosome"/>
    <property type="evidence" value="ECO:0007669"/>
    <property type="project" value="TreeGrafter"/>
</dbReference>
<evidence type="ECO:0000256" key="2">
    <source>
        <dbReference type="ARBA" id="ARBA00022980"/>
    </source>
</evidence>
<dbReference type="InterPro" id="IPR000554">
    <property type="entry name" value="Ribosomal_eS7"/>
</dbReference>
<evidence type="ECO:0000313" key="5">
    <source>
        <dbReference type="EMBL" id="AGH70191.1"/>
    </source>
</evidence>
<dbReference type="PANTHER" id="PTHR11278">
    <property type="entry name" value="40S RIBOSOMAL PROTEIN S7"/>
    <property type="match status" value="1"/>
</dbReference>
<keyword evidence="3 4" id="KW-0687">Ribonucleoprotein</keyword>
<reference evidence="5" key="1">
    <citation type="journal article" date="2013" name="Mol. Phylogenet. Evol.">
        <title>Deep metazoan phylogeny: When different genes tell different stories.</title>
        <authorList>
            <person name="Nosenko T."/>
            <person name="Schreiber F."/>
            <person name="Adamska M."/>
            <person name="Adamski M."/>
            <person name="Eitel M."/>
            <person name="Hammel J."/>
            <person name="Maldonado M."/>
            <person name="Muller W.E."/>
            <person name="Nickel M."/>
            <person name="Schierwater B."/>
            <person name="Vacelet J."/>
            <person name="Wiens M."/>
            <person name="Worheide G."/>
        </authorList>
    </citation>
    <scope>NUCLEOTIDE SEQUENCE</scope>
</reference>
<dbReference type="GO" id="GO:0042274">
    <property type="term" value="P:ribosomal small subunit biogenesis"/>
    <property type="evidence" value="ECO:0007669"/>
    <property type="project" value="TreeGrafter"/>
</dbReference>
<gene>
    <name evidence="5" type="primary">Rps7</name>
</gene>
<proteinExistence type="evidence at transcript level"/>
<dbReference type="GO" id="GO:0022627">
    <property type="term" value="C:cytosolic small ribosomal subunit"/>
    <property type="evidence" value="ECO:0007669"/>
    <property type="project" value="TreeGrafter"/>
</dbReference>
<dbReference type="PANTHER" id="PTHR11278:SF0">
    <property type="entry name" value="SMALL RIBOSOMAL SUBUNIT PROTEIN ES7"/>
    <property type="match status" value="1"/>
</dbReference>
<dbReference type="AlphaFoldDB" id="M4TPF8"/>
<evidence type="ECO:0000256" key="1">
    <source>
        <dbReference type="ARBA" id="ARBA00007820"/>
    </source>
</evidence>
<dbReference type="GO" id="GO:0006364">
    <property type="term" value="P:rRNA processing"/>
    <property type="evidence" value="ECO:0007669"/>
    <property type="project" value="TreeGrafter"/>
</dbReference>
<dbReference type="GO" id="GO:0003735">
    <property type="term" value="F:structural constituent of ribosome"/>
    <property type="evidence" value="ECO:0007669"/>
    <property type="project" value="InterPro"/>
</dbReference>
<evidence type="ECO:0000256" key="4">
    <source>
        <dbReference type="RuleBase" id="RU364105"/>
    </source>
</evidence>
<name>M4TPF8_9METZ</name>
<keyword evidence="2 4" id="KW-0689">Ribosomal protein</keyword>
<evidence type="ECO:0000256" key="3">
    <source>
        <dbReference type="ARBA" id="ARBA00023274"/>
    </source>
</evidence>
<sequence length="191" mass="21974">MLSAVAKIVKPNNEQPDQFEQAVAQAILELELNSDLKQQLHELHITSAKEIDVLNKKAIIISVPFPQLRAFQVIQPRLVRELEKKFSGSSVVIVAQRRILKKPTRKQRKSKQPRPRSRTLTAVHDAILEDLVYPSEIVGKRTLVRLDGSRLIKVFLEEKERQNLEHKSDAFIAAYKRLTGKDAHFEFHKDD</sequence>
<organism evidence="5">
    <name type="scientific">Placozoa sp. H4</name>
    <dbReference type="NCBI Taxonomy" id="1034858"/>
    <lineage>
        <taxon>Eukaryota</taxon>
        <taxon>Metazoa</taxon>
        <taxon>Placozoa</taxon>
    </lineage>
</organism>
<dbReference type="GO" id="GO:0006412">
    <property type="term" value="P:translation"/>
    <property type="evidence" value="ECO:0007669"/>
    <property type="project" value="InterPro"/>
</dbReference>
<dbReference type="EMBL" id="KC465331">
    <property type="protein sequence ID" value="AGH70191.1"/>
    <property type="molecule type" value="mRNA"/>
</dbReference>
<dbReference type="Pfam" id="PF01251">
    <property type="entry name" value="Ribosomal_S7e"/>
    <property type="match status" value="1"/>
</dbReference>
<accession>M4TPF8</accession>
<protein>
    <recommendedName>
        <fullName evidence="4">40S ribosomal protein S7</fullName>
    </recommendedName>
</protein>
<comment type="similarity">
    <text evidence="1 4">Belongs to the eukaryotic ribosomal protein eS7 family.</text>
</comment>
<dbReference type="GO" id="GO:0032040">
    <property type="term" value="C:small-subunit processome"/>
    <property type="evidence" value="ECO:0007669"/>
    <property type="project" value="TreeGrafter"/>
</dbReference>